<reference evidence="2 3" key="4">
    <citation type="journal article" date="1999" name="J. Bacteriol.">
        <title>Cloning and analysis of the capsid morphogenesis genes of Pseudomonas aeruginosa bacteriophage D3: another example of protein chain mail?</title>
        <authorList>
            <person name="Gilakjan Z.A."/>
            <person name="Kropinski A.M."/>
        </authorList>
    </citation>
    <scope>NUCLEOTIDE SEQUENCE [LARGE SCALE GENOMIC DNA]</scope>
</reference>
<reference evidence="2 3" key="3">
    <citation type="journal article" date="1999" name="Can. J. Microbiol.">
        <title>Transfer RNA genes and their significance to codon usage in the Pseudomonas aeruginosa lamboid bacteriophage D3.</title>
        <authorList>
            <person name="Kropinski A.M."/>
            <person name="Sibbald M.J."/>
        </authorList>
    </citation>
    <scope>NUCLEOTIDE SEQUENCE [LARGE SCALE GENOMIC DNA]</scope>
</reference>
<feature type="transmembrane region" description="Helical" evidence="1">
    <location>
        <begin position="49"/>
        <end position="71"/>
    </location>
</feature>
<organism evidence="2 3">
    <name type="scientific">Pseudomonas phage D3</name>
    <name type="common">Bacteriophage D3</name>
    <dbReference type="NCBI Taxonomy" id="2932880"/>
    <lineage>
        <taxon>Viruses</taxon>
        <taxon>Duplodnaviria</taxon>
        <taxon>Heunggongvirae</taxon>
        <taxon>Uroviricota</taxon>
        <taxon>Caudoviricetes</taxon>
        <taxon>Detrevirus</taxon>
        <taxon>Detrevirus D3</taxon>
    </lineage>
</organism>
<keyword evidence="1" id="KW-0812">Transmembrane</keyword>
<dbReference type="Proteomes" id="UP000009085">
    <property type="component" value="Segment"/>
</dbReference>
<dbReference type="RefSeq" id="YP_009173785.1">
    <property type="nucleotide sequence ID" value="NC_002484.2"/>
</dbReference>
<name>D4FUN0_BPD3</name>
<accession>D4FUN0</accession>
<proteinExistence type="predicted"/>
<evidence type="ECO:0000313" key="3">
    <source>
        <dbReference type="Proteomes" id="UP000009085"/>
    </source>
</evidence>
<reference evidence="2 3" key="2">
    <citation type="journal article" date="1996" name="Gene">
        <title>Genetic and sequence analysis of the cos region of the temperate Pseudomonas aeruginosa bacteriophage, D3.</title>
        <authorList>
            <person name="Sharp R."/>
            <person name="Jansons I.S."/>
            <person name="Gertman E."/>
            <person name="Kropinski A.M."/>
        </authorList>
    </citation>
    <scope>NUCLEOTIDE SEQUENCE [LARGE SCALE GENOMIC DNA]</scope>
</reference>
<sequence length="72" mass="8034">MSEVHSITTERLAGASALDGEELTLALLRENEGLIKQNRRLGKRKPHPWLMFFFGAAYGAIIASITVYWSLS</sequence>
<evidence type="ECO:0000256" key="1">
    <source>
        <dbReference type="SAM" id="Phobius"/>
    </source>
</evidence>
<keyword evidence="3" id="KW-1185">Reference proteome</keyword>
<keyword evidence="1" id="KW-0472">Membrane</keyword>
<organismHost>
    <name type="scientific">Pseudomonas aeruginosa</name>
    <dbReference type="NCBI Taxonomy" id="287"/>
</organismHost>
<reference evidence="2 3" key="1">
    <citation type="journal article" date="1994" name="J. Bacteriol.">
        <title>Cloning of the early promoters of Pseudomonas aeruginosa bacteriophage D3: sequence of the immunity region of D3.</title>
        <authorList>
            <person name="Farinha M.A."/>
            <person name="Allan B.J."/>
            <person name="Gertman E.M."/>
            <person name="Ronald S.L."/>
            <person name="Kropinski A.M."/>
        </authorList>
    </citation>
    <scope>NUCLEOTIDE SEQUENCE [LARGE SCALE GENOMIC DNA]</scope>
</reference>
<dbReference type="GeneID" id="26066731"/>
<keyword evidence="1" id="KW-1133">Transmembrane helix</keyword>
<protein>
    <submittedName>
        <fullName evidence="2">Uncharacterized protein</fullName>
    </submittedName>
</protein>
<evidence type="ECO:0000313" key="2">
    <source>
        <dbReference type="EMBL" id="ADE05845.1"/>
    </source>
</evidence>
<reference evidence="2 3" key="5">
    <citation type="journal article" date="2000" name="J. Bacteriol.">
        <title>Sequence of the genome of the temperate, serotype-converting, Pseudomonas aeruginosa bacteriophage D3.</title>
        <authorList>
            <person name="Kropinski A.M."/>
        </authorList>
    </citation>
    <scope>NUCLEOTIDE SEQUENCE [LARGE SCALE GENOMIC DNA]</scope>
</reference>
<gene>
    <name evidence="2" type="primary">orf43.5</name>
</gene>
<dbReference type="KEGG" id="vg:26066731"/>
<dbReference type="EMBL" id="AF165214">
    <property type="protein sequence ID" value="ADE05845.1"/>
    <property type="molecule type" value="Genomic_DNA"/>
</dbReference>